<name>A0A9P4PN87_9PLEO</name>
<organism evidence="1 2">
    <name type="scientific">Karstenula rhodostoma CBS 690.94</name>
    <dbReference type="NCBI Taxonomy" id="1392251"/>
    <lineage>
        <taxon>Eukaryota</taxon>
        <taxon>Fungi</taxon>
        <taxon>Dikarya</taxon>
        <taxon>Ascomycota</taxon>
        <taxon>Pezizomycotina</taxon>
        <taxon>Dothideomycetes</taxon>
        <taxon>Pleosporomycetidae</taxon>
        <taxon>Pleosporales</taxon>
        <taxon>Massarineae</taxon>
        <taxon>Didymosphaeriaceae</taxon>
        <taxon>Karstenula</taxon>
    </lineage>
</organism>
<reference evidence="1" key="1">
    <citation type="journal article" date="2020" name="Stud. Mycol.">
        <title>101 Dothideomycetes genomes: a test case for predicting lifestyles and emergence of pathogens.</title>
        <authorList>
            <person name="Haridas S."/>
            <person name="Albert R."/>
            <person name="Binder M."/>
            <person name="Bloem J."/>
            <person name="Labutti K."/>
            <person name="Salamov A."/>
            <person name="Andreopoulos B."/>
            <person name="Baker S."/>
            <person name="Barry K."/>
            <person name="Bills G."/>
            <person name="Bluhm B."/>
            <person name="Cannon C."/>
            <person name="Castanera R."/>
            <person name="Culley D."/>
            <person name="Daum C."/>
            <person name="Ezra D."/>
            <person name="Gonzalez J."/>
            <person name="Henrissat B."/>
            <person name="Kuo A."/>
            <person name="Liang C."/>
            <person name="Lipzen A."/>
            <person name="Lutzoni F."/>
            <person name="Magnuson J."/>
            <person name="Mondo S."/>
            <person name="Nolan M."/>
            <person name="Ohm R."/>
            <person name="Pangilinan J."/>
            <person name="Park H.-J."/>
            <person name="Ramirez L."/>
            <person name="Alfaro M."/>
            <person name="Sun H."/>
            <person name="Tritt A."/>
            <person name="Yoshinaga Y."/>
            <person name="Zwiers L.-H."/>
            <person name="Turgeon B."/>
            <person name="Goodwin S."/>
            <person name="Spatafora J."/>
            <person name="Crous P."/>
            <person name="Grigoriev I."/>
        </authorList>
    </citation>
    <scope>NUCLEOTIDE SEQUENCE</scope>
    <source>
        <strain evidence="1">CBS 690.94</strain>
    </source>
</reference>
<evidence type="ECO:0000313" key="2">
    <source>
        <dbReference type="Proteomes" id="UP000799764"/>
    </source>
</evidence>
<dbReference type="OrthoDB" id="10261951at2759"/>
<dbReference type="EMBL" id="MU001497">
    <property type="protein sequence ID" value="KAF2447165.1"/>
    <property type="molecule type" value="Genomic_DNA"/>
</dbReference>
<dbReference type="Proteomes" id="UP000799764">
    <property type="component" value="Unassembled WGS sequence"/>
</dbReference>
<gene>
    <name evidence="1" type="ORF">P171DRAFT_430087</name>
</gene>
<dbReference type="AlphaFoldDB" id="A0A9P4PN87"/>
<protein>
    <submittedName>
        <fullName evidence="1">Uncharacterized protein</fullName>
    </submittedName>
</protein>
<accession>A0A9P4PN87</accession>
<evidence type="ECO:0000313" key="1">
    <source>
        <dbReference type="EMBL" id="KAF2447165.1"/>
    </source>
</evidence>
<proteinExistence type="predicted"/>
<comment type="caution">
    <text evidence="1">The sequence shown here is derived from an EMBL/GenBank/DDBJ whole genome shotgun (WGS) entry which is preliminary data.</text>
</comment>
<sequence>MPPLTYNSAPLLILPLAIDVPHFTSVERNTTFNYFGPVSSPLVSRAAHFLCSNTDTADEASLDTTLQSFLHASHADCVGNADEKSCCWFTIRLTKPHSGFDVPRWHQDGRMYTYDEGREAVARSKYALTLLGPPTLVLPAEDAVFATMAPGEEKQDQVYGDLRMWLAQRFQDVKRVEVGKGQVVRFGWGREDSPVHSEPRLETDRVFMTVLFGSERELRSMCEIRGVNFGKFDGM</sequence>
<keyword evidence="2" id="KW-1185">Reference proteome</keyword>